<evidence type="ECO:0000256" key="1">
    <source>
        <dbReference type="SAM" id="Phobius"/>
    </source>
</evidence>
<dbReference type="RefSeq" id="XP_034010214.1">
    <property type="nucleotide sequence ID" value="XM_034157725.1"/>
</dbReference>
<keyword evidence="1" id="KW-0472">Membrane</keyword>
<proteinExistence type="predicted"/>
<protein>
    <recommendedName>
        <fullName evidence="4">Seipin</fullName>
    </recommendedName>
</protein>
<dbReference type="AlphaFoldDB" id="A0A642UHN2"/>
<comment type="caution">
    <text evidence="2">The sequence shown here is derived from an EMBL/GenBank/DDBJ whole genome shotgun (WGS) entry which is preliminary data.</text>
</comment>
<dbReference type="OrthoDB" id="4010679at2759"/>
<feature type="transmembrane region" description="Helical" evidence="1">
    <location>
        <begin position="215"/>
        <end position="242"/>
    </location>
</feature>
<sequence>MFGMNLAIPLGITRRGLYIATLLAAVFLVLLPFSVIGYHEFYRGLIPKSSPRIPLRFHKSNSMAVDVTATKVPGHIFKFDPLLSYKWQIHLNVVCGDSLQGRVVQLDWSVYQSEEVYYEDTFILDCDARSIHSTKNRFVPFNLRFWVPPVVVDINRDVDILLDKFHMPGHILANPLDKFTIQVEPTPGLLINNENSYLDFQIKFTGFRYYLRRHYIFFGLIGILACWGINSSIAVTTALLVLGTSNVEESEYDFKMKDNMPLDMEVVKEEDDLY</sequence>
<evidence type="ECO:0000313" key="2">
    <source>
        <dbReference type="EMBL" id="KAA8897957.1"/>
    </source>
</evidence>
<gene>
    <name evidence="2" type="ORF">DIURU_004810</name>
</gene>
<evidence type="ECO:0000313" key="3">
    <source>
        <dbReference type="Proteomes" id="UP000449547"/>
    </source>
</evidence>
<keyword evidence="1" id="KW-0812">Transmembrane</keyword>
<dbReference type="VEuPathDB" id="FungiDB:DIURU_004810"/>
<keyword evidence="3" id="KW-1185">Reference proteome</keyword>
<dbReference type="EMBL" id="SWFT01000149">
    <property type="protein sequence ID" value="KAA8897957.1"/>
    <property type="molecule type" value="Genomic_DNA"/>
</dbReference>
<keyword evidence="1" id="KW-1133">Transmembrane helix</keyword>
<evidence type="ECO:0008006" key="4">
    <source>
        <dbReference type="Google" id="ProtNLM"/>
    </source>
</evidence>
<dbReference type="GeneID" id="54783461"/>
<dbReference type="OMA" id="DVKWTGF"/>
<accession>A0A642UHN2</accession>
<name>A0A642UHN2_DIURU</name>
<reference evidence="2 3" key="1">
    <citation type="submission" date="2019-07" db="EMBL/GenBank/DDBJ databases">
        <title>Genome assembly of two rare yeast pathogens: Diutina rugosa and Trichomonascus ciferrii.</title>
        <authorList>
            <person name="Mixao V."/>
            <person name="Saus E."/>
            <person name="Hansen A."/>
            <person name="Lass-Flor C."/>
            <person name="Gabaldon T."/>
        </authorList>
    </citation>
    <scope>NUCLEOTIDE SEQUENCE [LARGE SCALE GENOMIC DNA]</scope>
    <source>
        <strain evidence="2 3">CBS 613</strain>
    </source>
</reference>
<feature type="transmembrane region" description="Helical" evidence="1">
    <location>
        <begin position="16"/>
        <end position="38"/>
    </location>
</feature>
<dbReference type="Proteomes" id="UP000449547">
    <property type="component" value="Unassembled WGS sequence"/>
</dbReference>
<organism evidence="2 3">
    <name type="scientific">Diutina rugosa</name>
    <name type="common">Yeast</name>
    <name type="synonym">Candida rugosa</name>
    <dbReference type="NCBI Taxonomy" id="5481"/>
    <lineage>
        <taxon>Eukaryota</taxon>
        <taxon>Fungi</taxon>
        <taxon>Dikarya</taxon>
        <taxon>Ascomycota</taxon>
        <taxon>Saccharomycotina</taxon>
        <taxon>Pichiomycetes</taxon>
        <taxon>Debaryomycetaceae</taxon>
        <taxon>Diutina</taxon>
    </lineage>
</organism>